<comment type="caution">
    <text evidence="3">The sequence shown here is derived from an EMBL/GenBank/DDBJ whole genome shotgun (WGS) entry which is preliminary data.</text>
</comment>
<name>A0A7C7D8N5_9FIRM</name>
<dbReference type="GO" id="GO:0043774">
    <property type="term" value="F:coenzyme F420-2 alpha-glutamyl ligase activity"/>
    <property type="evidence" value="ECO:0007669"/>
    <property type="project" value="TreeGrafter"/>
</dbReference>
<keyword evidence="1" id="KW-0547">Nucleotide-binding</keyword>
<accession>A0A7C7D8N5</accession>
<dbReference type="GO" id="GO:0005524">
    <property type="term" value="F:ATP binding"/>
    <property type="evidence" value="ECO:0007669"/>
    <property type="project" value="UniProtKB-UniRule"/>
</dbReference>
<dbReference type="PANTHER" id="PTHR21621:SF2">
    <property type="entry name" value="COENZYME GAMMA-F420-2:ALPHA-L-GLUTAMATE LIGASE"/>
    <property type="match status" value="1"/>
</dbReference>
<dbReference type="PANTHER" id="PTHR21621">
    <property type="entry name" value="RIBOSOMAL PROTEIN S6 MODIFICATION PROTEIN"/>
    <property type="match status" value="1"/>
</dbReference>
<dbReference type="InterPro" id="IPR026838">
    <property type="entry name" value="YheC/D"/>
</dbReference>
<dbReference type="Gene3D" id="3.30.470.20">
    <property type="entry name" value="ATP-grasp fold, B domain"/>
    <property type="match status" value="2"/>
</dbReference>
<gene>
    <name evidence="3" type="ORF">GX523_05600</name>
</gene>
<protein>
    <submittedName>
        <fullName evidence="3">YheC/YheD family protein</fullName>
    </submittedName>
</protein>
<sequence>MTDTSETILMSKDSSGRWTFTSSLKSVPMLTIHHGVKSCKMRIKTIDQTHHTYILDQKMFEELNVPITLMEYRIKQVHPGEWILGPFVGIFTSESLLQKLLSQEDITVYDDYSRVLERNQGLAVFFSMERILWDKGEVMGVVRDSSESAHVWKEQVLPIPKVIYDRSYGPKARKEGMKLRSQCASLSQGITVINALPRLGKMEIYQLCSQDDTLRQHLPRWAIFQPETAESLLSKFPVAYIKPNNLSKGVGVTKVTHTPNGFLAEQRRGSENYRHQCVDAGELLNVLSDYLNAPMVIQEAIPLRKYKGDFFDFRLLLQKNDTGQWQQTGIVARVFGKESAISSPRSGGRVATYDEAMQDLPKSERERIATSLLNLALKIAQMLEKQFGLFAELGFDLGVDLNGDVWLIEVNGKPLKVSIERLNDKAMTTAAYERPLEYARHLAGFDRVSQFKGMPKIVIENDDMSKIIRSVEIRKTSTHTNALKLAKDLLDIDLKSNNYLLKAGLRQTTAEVLVLPNNENISTLFLTEEVLIALGLPDRTRLNLKCDGSHLILGPFVGVFISQDKVERLNCGKWDSVYWRFQNWGAENGGLVYFFNFSGIDWEQRKVKGYYWDKDRVWTPCTYPMPEVIYDRCFGTNSREISQTLREMIANKGLSIRVFNQAVKITKKETYEHLVKYAGIKKHIPHFMPYTPENLTQMIHQAKSIYIKPVDLYKGKGIVKVTKKNNHFVIEFQGEKSNEKIVYSNWGSLLEKLTQILLPDYEYVLQECIQLATFLGNRFDVRVMLQKKDSVWMVSALNARIAPEESIITSPRSGGKVFRLRDLLALSFPLKEDQIIQDIKRLSENIGYKIEDKYGYLGELGIDLGIDVDGKVWVIEVNGRPLKVSFNYMKDKAISKVIHKNPILQGFSLSGFNIIPESKPLPPHLLGSLYAFRLAPQNWSSLIEDQSPKILFLNPQQIHGFKFKSGQRILLQVGFSSVEVEIRVQKMDLSPNAMFLSDKALADLPYYQGENISLISASDRQLILQPTVGMTLSRAPSAFCDESYEMQKSPLLALEKGIFFYYFCLDQIDWNKKLVLSYYLDPLKKDWNQKYLPFPQVLYDMATFPLNLDKQLNAKENNRKLRQDHDLQVINTARYFDKWLTCEALSFFKETREYVPETTLLSLKDLEKFLDKFEFIFVKSNYGSHGAQVLRVERQEDHYLCRTGGTKLEEWRFNRITDLYEFLEGQLGTYAILQKGICLAKINQRIFDMRVLCQKNSVGQWNITAVNYRIAPLGGIVTNYSAGADEVLVVPESVMPYPCLSWGQLTKFTKKVLFALESSFGLMGEIGLDVGLDVYGNLWLIEANSKPDTHGYQELTTEEVCSQVYGYPLDYAKFLIRQISQT</sequence>
<dbReference type="SUPFAM" id="SSF56059">
    <property type="entry name" value="Glutathione synthetase ATP-binding domain-like"/>
    <property type="match status" value="3"/>
</dbReference>
<dbReference type="PROSITE" id="PS50975">
    <property type="entry name" value="ATP_GRASP"/>
    <property type="match status" value="2"/>
</dbReference>
<evidence type="ECO:0000313" key="3">
    <source>
        <dbReference type="EMBL" id="HHY26218.1"/>
    </source>
</evidence>
<feature type="domain" description="ATP-grasp" evidence="2">
    <location>
        <begin position="672"/>
        <end position="908"/>
    </location>
</feature>
<reference evidence="3 4" key="1">
    <citation type="journal article" date="2020" name="Biotechnol. Biofuels">
        <title>New insights from the biogas microbiome by comprehensive genome-resolved metagenomics of nearly 1600 species originating from multiple anaerobic digesters.</title>
        <authorList>
            <person name="Campanaro S."/>
            <person name="Treu L."/>
            <person name="Rodriguez-R L.M."/>
            <person name="Kovalovszki A."/>
            <person name="Ziels R.M."/>
            <person name="Maus I."/>
            <person name="Zhu X."/>
            <person name="Kougias P.G."/>
            <person name="Basile A."/>
            <person name="Luo G."/>
            <person name="Schluter A."/>
            <person name="Konstantinidis K.T."/>
            <person name="Angelidaki I."/>
        </authorList>
    </citation>
    <scope>NUCLEOTIDE SEQUENCE [LARGE SCALE GENOMIC DNA]</scope>
    <source>
        <strain evidence="3">AS05jafATM_4</strain>
    </source>
</reference>
<evidence type="ECO:0000259" key="2">
    <source>
        <dbReference type="PROSITE" id="PS50975"/>
    </source>
</evidence>
<dbReference type="Proteomes" id="UP000553059">
    <property type="component" value="Unassembled WGS sequence"/>
</dbReference>
<proteinExistence type="predicted"/>
<dbReference type="InterPro" id="IPR011761">
    <property type="entry name" value="ATP-grasp"/>
</dbReference>
<keyword evidence="1" id="KW-0067">ATP-binding</keyword>
<dbReference type="GO" id="GO:0046872">
    <property type="term" value="F:metal ion binding"/>
    <property type="evidence" value="ECO:0007669"/>
    <property type="project" value="InterPro"/>
</dbReference>
<dbReference type="EMBL" id="DUTF01000127">
    <property type="protein sequence ID" value="HHY26218.1"/>
    <property type="molecule type" value="Genomic_DNA"/>
</dbReference>
<evidence type="ECO:0000256" key="1">
    <source>
        <dbReference type="PROSITE-ProRule" id="PRU00409"/>
    </source>
</evidence>
<evidence type="ECO:0000313" key="4">
    <source>
        <dbReference type="Proteomes" id="UP000553059"/>
    </source>
</evidence>
<organism evidence="3 4">
    <name type="scientific">Desulfitobacterium dehalogenans</name>
    <dbReference type="NCBI Taxonomy" id="36854"/>
    <lineage>
        <taxon>Bacteria</taxon>
        <taxon>Bacillati</taxon>
        <taxon>Bacillota</taxon>
        <taxon>Clostridia</taxon>
        <taxon>Eubacteriales</taxon>
        <taxon>Desulfitobacteriaceae</taxon>
        <taxon>Desulfitobacterium</taxon>
    </lineage>
</organism>
<feature type="domain" description="ATP-grasp" evidence="2">
    <location>
        <begin position="210"/>
        <end position="440"/>
    </location>
</feature>
<dbReference type="Pfam" id="PF14398">
    <property type="entry name" value="ATPgrasp_YheCD"/>
    <property type="match status" value="3"/>
</dbReference>
<dbReference type="GO" id="GO:0005737">
    <property type="term" value="C:cytoplasm"/>
    <property type="evidence" value="ECO:0007669"/>
    <property type="project" value="TreeGrafter"/>
</dbReference>